<comment type="caution">
    <text evidence="1">The sequence shown here is derived from an EMBL/GenBank/DDBJ whole genome shotgun (WGS) entry which is preliminary data.</text>
</comment>
<gene>
    <name evidence="1" type="ORF">EYF80_008647</name>
</gene>
<evidence type="ECO:0000313" key="1">
    <source>
        <dbReference type="EMBL" id="TNN80991.1"/>
    </source>
</evidence>
<protein>
    <submittedName>
        <fullName evidence="1">Uncharacterized protein</fullName>
    </submittedName>
</protein>
<reference evidence="1 2" key="1">
    <citation type="submission" date="2019-03" db="EMBL/GenBank/DDBJ databases">
        <title>First draft genome of Liparis tanakae, snailfish: a comprehensive survey of snailfish specific genes.</title>
        <authorList>
            <person name="Kim W."/>
            <person name="Song I."/>
            <person name="Jeong J.-H."/>
            <person name="Kim D."/>
            <person name="Kim S."/>
            <person name="Ryu S."/>
            <person name="Song J.Y."/>
            <person name="Lee S.K."/>
        </authorList>
    </citation>
    <scope>NUCLEOTIDE SEQUENCE [LARGE SCALE GENOMIC DNA]</scope>
    <source>
        <tissue evidence="1">Muscle</tissue>
    </source>
</reference>
<accession>A0A4Z2IT38</accession>
<organism evidence="1 2">
    <name type="scientific">Liparis tanakae</name>
    <name type="common">Tanaka's snailfish</name>
    <dbReference type="NCBI Taxonomy" id="230148"/>
    <lineage>
        <taxon>Eukaryota</taxon>
        <taxon>Metazoa</taxon>
        <taxon>Chordata</taxon>
        <taxon>Craniata</taxon>
        <taxon>Vertebrata</taxon>
        <taxon>Euteleostomi</taxon>
        <taxon>Actinopterygii</taxon>
        <taxon>Neopterygii</taxon>
        <taxon>Teleostei</taxon>
        <taxon>Neoteleostei</taxon>
        <taxon>Acanthomorphata</taxon>
        <taxon>Eupercaria</taxon>
        <taxon>Perciformes</taxon>
        <taxon>Cottioidei</taxon>
        <taxon>Cottales</taxon>
        <taxon>Liparidae</taxon>
        <taxon>Liparis</taxon>
    </lineage>
</organism>
<keyword evidence="2" id="KW-1185">Reference proteome</keyword>
<proteinExistence type="predicted"/>
<dbReference type="AlphaFoldDB" id="A0A4Z2IT38"/>
<name>A0A4Z2IT38_9TELE</name>
<evidence type="ECO:0000313" key="2">
    <source>
        <dbReference type="Proteomes" id="UP000314294"/>
    </source>
</evidence>
<sequence length="76" mass="8578">MKLHAGANMRANSLSRCWHLGHLSGQKEVQYIISSPGTVHVRDKLRRLRESTASLWTPDSRSSAFAQGYVKEHETT</sequence>
<dbReference type="EMBL" id="SRLO01000049">
    <property type="protein sequence ID" value="TNN80991.1"/>
    <property type="molecule type" value="Genomic_DNA"/>
</dbReference>
<dbReference type="Proteomes" id="UP000314294">
    <property type="component" value="Unassembled WGS sequence"/>
</dbReference>